<accession>A0ACC1N185</accession>
<proteinExistence type="predicted"/>
<organism evidence="1 2">
    <name type="scientific">Zarea fungicola</name>
    <dbReference type="NCBI Taxonomy" id="93591"/>
    <lineage>
        <taxon>Eukaryota</taxon>
        <taxon>Fungi</taxon>
        <taxon>Dikarya</taxon>
        <taxon>Ascomycota</taxon>
        <taxon>Pezizomycotina</taxon>
        <taxon>Sordariomycetes</taxon>
        <taxon>Hypocreomycetidae</taxon>
        <taxon>Hypocreales</taxon>
        <taxon>Cordycipitaceae</taxon>
        <taxon>Zarea</taxon>
    </lineage>
</organism>
<gene>
    <name evidence="1" type="ORF">NQ176_g6939</name>
</gene>
<protein>
    <submittedName>
        <fullName evidence="1">Uncharacterized protein</fullName>
    </submittedName>
</protein>
<reference evidence="1" key="1">
    <citation type="submission" date="2022-08" db="EMBL/GenBank/DDBJ databases">
        <title>Genome Sequence of Lecanicillium fungicola.</title>
        <authorList>
            <person name="Buettner E."/>
        </authorList>
    </citation>
    <scope>NUCLEOTIDE SEQUENCE</scope>
    <source>
        <strain evidence="1">Babe33</strain>
    </source>
</reference>
<dbReference type="Proteomes" id="UP001143910">
    <property type="component" value="Unassembled WGS sequence"/>
</dbReference>
<dbReference type="EMBL" id="JANJQO010001075">
    <property type="protein sequence ID" value="KAJ2972824.1"/>
    <property type="molecule type" value="Genomic_DNA"/>
</dbReference>
<name>A0ACC1N185_9HYPO</name>
<evidence type="ECO:0000313" key="1">
    <source>
        <dbReference type="EMBL" id="KAJ2972824.1"/>
    </source>
</evidence>
<sequence>MMLEMAEESRALSRSQTTLLEGRLKAFETRAQQRKDTALINKPQVNEASEDPEETHLLPGQSKTAFTTVQQLGLEPVWNLASLKTTSDDGLALVLNPVVTDGGRAALLKPMYDLATEGLFIISRVLASAEIARLYDRLKMWGRGLFHGSYDLTKMLAEYPDYSTDANDGQCSAFHNSFIIILLEIEQLLIIFQSGNTAVEDFQSRLSRFLQADNPLQTEILKRTLFQSEMLNEKSDTHEKGIAGYVSRVSDEVDNLFTLLPAVQTLRDIYLPLGHTQLDMVE</sequence>
<comment type="caution">
    <text evidence="1">The sequence shown here is derived from an EMBL/GenBank/DDBJ whole genome shotgun (WGS) entry which is preliminary data.</text>
</comment>
<evidence type="ECO:0000313" key="2">
    <source>
        <dbReference type="Proteomes" id="UP001143910"/>
    </source>
</evidence>
<keyword evidence="2" id="KW-1185">Reference proteome</keyword>